<dbReference type="STRING" id="1611254.A0A2G5U3F9"/>
<comment type="caution">
    <text evidence="2">The sequence shown here is derived from an EMBL/GenBank/DDBJ whole genome shotgun (WGS) entry which is preliminary data.</text>
</comment>
<organism evidence="2 3">
    <name type="scientific">Caenorhabditis nigoni</name>
    <dbReference type="NCBI Taxonomy" id="1611254"/>
    <lineage>
        <taxon>Eukaryota</taxon>
        <taxon>Metazoa</taxon>
        <taxon>Ecdysozoa</taxon>
        <taxon>Nematoda</taxon>
        <taxon>Chromadorea</taxon>
        <taxon>Rhabditida</taxon>
        <taxon>Rhabditina</taxon>
        <taxon>Rhabditomorpha</taxon>
        <taxon>Rhabditoidea</taxon>
        <taxon>Rhabditidae</taxon>
        <taxon>Peloderinae</taxon>
        <taxon>Caenorhabditis</taxon>
    </lineage>
</organism>
<gene>
    <name evidence="2" type="primary">Cni-rde-8</name>
    <name evidence="2" type="synonym">Cnig_chr_IV.g13707</name>
    <name evidence="2" type="ORF">B9Z55_013707</name>
</gene>
<dbReference type="InterPro" id="IPR021869">
    <property type="entry name" value="RNase_Zc3h12_NYN"/>
</dbReference>
<dbReference type="Gene3D" id="3.40.50.11980">
    <property type="match status" value="1"/>
</dbReference>
<reference evidence="3" key="1">
    <citation type="submission" date="2017-10" db="EMBL/GenBank/DDBJ databases">
        <title>Rapid genome shrinkage in a self-fertile nematode reveals novel sperm competition proteins.</title>
        <authorList>
            <person name="Yin D."/>
            <person name="Schwarz E.M."/>
            <person name="Thomas C.G."/>
            <person name="Felde R.L."/>
            <person name="Korf I.F."/>
            <person name="Cutter A.D."/>
            <person name="Schartner C.M."/>
            <person name="Ralston E.J."/>
            <person name="Meyer B.J."/>
            <person name="Haag E.S."/>
        </authorList>
    </citation>
    <scope>NUCLEOTIDE SEQUENCE [LARGE SCALE GENOMIC DNA]</scope>
    <source>
        <strain evidence="3">JU1422</strain>
    </source>
</reference>
<evidence type="ECO:0000259" key="1">
    <source>
        <dbReference type="Pfam" id="PF11977"/>
    </source>
</evidence>
<dbReference type="Proteomes" id="UP000230233">
    <property type="component" value="Chromosome IV"/>
</dbReference>
<dbReference type="Pfam" id="PF11977">
    <property type="entry name" value="RNase_Zc3h12a"/>
    <property type="match status" value="1"/>
</dbReference>
<protein>
    <recommendedName>
        <fullName evidence="1">RNase NYN domain-containing protein</fullName>
    </recommendedName>
</protein>
<accession>A0A2G5U3F9</accession>
<dbReference type="AlphaFoldDB" id="A0A2G5U3F9"/>
<feature type="domain" description="RNase NYN" evidence="1">
    <location>
        <begin position="68"/>
        <end position="210"/>
    </location>
</feature>
<proteinExistence type="predicted"/>
<evidence type="ECO:0000313" key="2">
    <source>
        <dbReference type="EMBL" id="PIC33891.1"/>
    </source>
</evidence>
<dbReference type="EMBL" id="PDUG01000004">
    <property type="protein sequence ID" value="PIC33891.1"/>
    <property type="molecule type" value="Genomic_DNA"/>
</dbReference>
<dbReference type="OrthoDB" id="392925at2759"/>
<evidence type="ECO:0000313" key="3">
    <source>
        <dbReference type="Proteomes" id="UP000230233"/>
    </source>
</evidence>
<keyword evidence="3" id="KW-1185">Reference proteome</keyword>
<name>A0A2G5U3F9_9PELO</name>
<sequence>MITESDKNEYDALECKNITLEDFVRQRTETDIEDAMQEANYKREVKQSAKKCINNVLSLLDSRHGSVRRTIVIDGANVMHCGSPHTDHRKGAIQQNIPDVAALLSLIRYFVVRDFDVLTVISRKYAKPGATTFKRAIDELVENNLCIVIPSSYLDDTVALEFAAQLNGVVLTSDLYRDHSNMNNRSRRVVEEHRLNIGWEIINDGSRNMRLKNPEMDYQASKRFSFRHDDGAEMCQNDVIQRLHVVPDQLQYMISNERYLIHKPKDHKRRTVALLNKLITQGVSEIPENVRSILATDVHIPRVSNKSINVEPAEIVCRPFDDQEEYIDALEYQNNNDDGDW</sequence>